<feature type="transmembrane region" description="Helical" evidence="1">
    <location>
        <begin position="133"/>
        <end position="152"/>
    </location>
</feature>
<dbReference type="STRING" id="897.B2D07_05875"/>
<dbReference type="AlphaFoldDB" id="S7V330"/>
<dbReference type="eggNOG" id="ENOG5032VZD">
    <property type="taxonomic scope" value="Bacteria"/>
</dbReference>
<keyword evidence="1" id="KW-0472">Membrane</keyword>
<protein>
    <recommendedName>
        <fullName evidence="4">Rod shape-determining protein MreD</fullName>
    </recommendedName>
</protein>
<keyword evidence="3" id="KW-1185">Reference proteome</keyword>
<evidence type="ECO:0000256" key="1">
    <source>
        <dbReference type="SAM" id="Phobius"/>
    </source>
</evidence>
<dbReference type="EMBL" id="ATHJ01000094">
    <property type="protein sequence ID" value="EPR39063.1"/>
    <property type="molecule type" value="Genomic_DNA"/>
</dbReference>
<name>S7V330_DESML</name>
<evidence type="ECO:0008006" key="4">
    <source>
        <dbReference type="Google" id="ProtNLM"/>
    </source>
</evidence>
<organism evidence="2 3">
    <name type="scientific">Desulfococcus multivorans DSM 2059</name>
    <dbReference type="NCBI Taxonomy" id="1121405"/>
    <lineage>
        <taxon>Bacteria</taxon>
        <taxon>Pseudomonadati</taxon>
        <taxon>Thermodesulfobacteriota</taxon>
        <taxon>Desulfobacteria</taxon>
        <taxon>Desulfobacterales</taxon>
        <taxon>Desulfococcaceae</taxon>
        <taxon>Desulfococcus</taxon>
    </lineage>
</organism>
<keyword evidence="1" id="KW-1133">Transmembrane helix</keyword>
<dbReference type="OrthoDB" id="5419700at2"/>
<proteinExistence type="predicted"/>
<accession>S7V330</accession>
<gene>
    <name evidence="2" type="ORF">dsmv_0473</name>
</gene>
<feature type="transmembrane region" description="Helical" evidence="1">
    <location>
        <begin position="100"/>
        <end position="121"/>
    </location>
</feature>
<dbReference type="RefSeq" id="WP_020877135.1">
    <property type="nucleotide sequence ID" value="NZ_ATHJ01000094.1"/>
</dbReference>
<comment type="caution">
    <text evidence="2">The sequence shown here is derived from an EMBL/GenBank/DDBJ whole genome shotgun (WGS) entry which is preliminary data.</text>
</comment>
<keyword evidence="1" id="KW-0812">Transmembrane</keyword>
<dbReference type="Proteomes" id="UP000014977">
    <property type="component" value="Unassembled WGS sequence"/>
</dbReference>
<feature type="transmembrane region" description="Helical" evidence="1">
    <location>
        <begin position="73"/>
        <end position="93"/>
    </location>
</feature>
<feature type="transmembrane region" description="Helical" evidence="1">
    <location>
        <begin position="37"/>
        <end position="61"/>
    </location>
</feature>
<reference evidence="2 3" key="1">
    <citation type="journal article" date="2013" name="Genome Announc.">
        <title>Draft genome sequences for three mercury-methylating, sulfate-reducing bacteria.</title>
        <authorList>
            <person name="Brown S.D."/>
            <person name="Hurt R.A.Jr."/>
            <person name="Gilmour C.C."/>
            <person name="Elias D.A."/>
        </authorList>
    </citation>
    <scope>NUCLEOTIDE SEQUENCE [LARGE SCALE GENOMIC DNA]</scope>
    <source>
        <strain evidence="2 3">DSM 2059</strain>
    </source>
</reference>
<evidence type="ECO:0000313" key="3">
    <source>
        <dbReference type="Proteomes" id="UP000014977"/>
    </source>
</evidence>
<evidence type="ECO:0000313" key="2">
    <source>
        <dbReference type="EMBL" id="EPR39063.1"/>
    </source>
</evidence>
<sequence>MNYGFYLFVCLFLTIFQTVVILEVLPSYQWYDLFIPFIIYLGMMRPFFEVIPFVILSGLIVDSLSAGPLGLYVTSYLWIFALTRYVSGVLVVGHWMCLPFAAATGVLIENFVILGACVFLDRKFQVPRTSVRIVAEQVGWAAVSGGFIFAGIKIAHRQWREWFGNVSFDKKS</sequence>
<feature type="transmembrane region" description="Helical" evidence="1">
    <location>
        <begin position="6"/>
        <end position="25"/>
    </location>
</feature>